<keyword evidence="1" id="KW-1133">Transmembrane helix</keyword>
<dbReference type="AlphaFoldDB" id="A0A3L9ZXW1"/>
<organism evidence="2 3">
    <name type="scientific">Flavobacterium weaverense</name>
    <dbReference type="NCBI Taxonomy" id="271156"/>
    <lineage>
        <taxon>Bacteria</taxon>
        <taxon>Pseudomonadati</taxon>
        <taxon>Bacteroidota</taxon>
        <taxon>Flavobacteriia</taxon>
        <taxon>Flavobacteriales</taxon>
        <taxon>Flavobacteriaceae</taxon>
        <taxon>Flavobacterium</taxon>
    </lineage>
</organism>
<evidence type="ECO:0000313" key="2">
    <source>
        <dbReference type="EMBL" id="RMA76049.1"/>
    </source>
</evidence>
<dbReference type="EMBL" id="REFH01000009">
    <property type="protein sequence ID" value="RMA76049.1"/>
    <property type="molecule type" value="Genomic_DNA"/>
</dbReference>
<proteinExistence type="predicted"/>
<comment type="caution">
    <text evidence="2">The sequence shown here is derived from an EMBL/GenBank/DDBJ whole genome shotgun (WGS) entry which is preliminary data.</text>
</comment>
<accession>A0A3L9ZXW1</accession>
<keyword evidence="3" id="KW-1185">Reference proteome</keyword>
<evidence type="ECO:0000313" key="3">
    <source>
        <dbReference type="Proteomes" id="UP000280368"/>
    </source>
</evidence>
<protein>
    <submittedName>
        <fullName evidence="2">Uncharacterized protein</fullName>
    </submittedName>
</protein>
<sequence length="115" mass="12870">MKKFKIMKFSTVQFDDNKIEIFNSYLGKETIKLNGVIVSEKNSISGGTHTFKILKNGKEADCKIILGYGSNGVVMDLFIDNVAVIQSPKSSFIILFIIVGFIIGIALIQMLYHNY</sequence>
<reference evidence="2 3" key="1">
    <citation type="submission" date="2018-10" db="EMBL/GenBank/DDBJ databases">
        <title>Genomic Encyclopedia of Archaeal and Bacterial Type Strains, Phase II (KMG-II): from individual species to whole genera.</title>
        <authorList>
            <person name="Goeker M."/>
        </authorList>
    </citation>
    <scope>NUCLEOTIDE SEQUENCE [LARGE SCALE GENOMIC DNA]</scope>
    <source>
        <strain evidence="2 3">DSM 19727</strain>
    </source>
</reference>
<name>A0A3L9ZXW1_9FLAO</name>
<feature type="transmembrane region" description="Helical" evidence="1">
    <location>
        <begin position="92"/>
        <end position="112"/>
    </location>
</feature>
<keyword evidence="1" id="KW-0472">Membrane</keyword>
<gene>
    <name evidence="2" type="ORF">BC961_1764</name>
</gene>
<keyword evidence="1" id="KW-0812">Transmembrane</keyword>
<dbReference type="Proteomes" id="UP000280368">
    <property type="component" value="Unassembled WGS sequence"/>
</dbReference>
<evidence type="ECO:0000256" key="1">
    <source>
        <dbReference type="SAM" id="Phobius"/>
    </source>
</evidence>